<proteinExistence type="inferred from homology"/>
<dbReference type="InterPro" id="IPR011332">
    <property type="entry name" value="Ribosomal_zn-bd"/>
</dbReference>
<dbReference type="GO" id="GO:0003735">
    <property type="term" value="F:structural constituent of ribosome"/>
    <property type="evidence" value="ECO:0007669"/>
    <property type="project" value="InterPro"/>
</dbReference>
<dbReference type="GO" id="GO:1990904">
    <property type="term" value="C:ribonucleoprotein complex"/>
    <property type="evidence" value="ECO:0007669"/>
    <property type="project" value="UniProtKB-KW"/>
</dbReference>
<dbReference type="OrthoDB" id="2185952at2759"/>
<keyword evidence="3" id="KW-0687">Ribonucleoprotein</keyword>
<keyword evidence="5" id="KW-1185">Reference proteome</keyword>
<organism evidence="4 5">
    <name type="scientific">Apophysomyces ossiformis</name>
    <dbReference type="NCBI Taxonomy" id="679940"/>
    <lineage>
        <taxon>Eukaryota</taxon>
        <taxon>Fungi</taxon>
        <taxon>Fungi incertae sedis</taxon>
        <taxon>Mucoromycota</taxon>
        <taxon>Mucoromycotina</taxon>
        <taxon>Mucoromycetes</taxon>
        <taxon>Mucorales</taxon>
        <taxon>Mucorineae</taxon>
        <taxon>Mucoraceae</taxon>
        <taxon>Apophysomyces</taxon>
    </lineage>
</organism>
<dbReference type="Proteomes" id="UP000605846">
    <property type="component" value="Unassembled WGS sequence"/>
</dbReference>
<dbReference type="PANTHER" id="PTHR48129">
    <property type="entry name" value="60S RIBOSOMAL PROTEIN L37A"/>
    <property type="match status" value="1"/>
</dbReference>
<evidence type="ECO:0000256" key="1">
    <source>
        <dbReference type="ARBA" id="ARBA00008672"/>
    </source>
</evidence>
<dbReference type="SUPFAM" id="SSF57829">
    <property type="entry name" value="Zn-binding ribosomal proteins"/>
    <property type="match status" value="1"/>
</dbReference>
<dbReference type="InterPro" id="IPR002674">
    <property type="entry name" value="Ribosomal_eL43"/>
</dbReference>
<comment type="caution">
    <text evidence="4">The sequence shown here is derived from an EMBL/GenBank/DDBJ whole genome shotgun (WGS) entry which is preliminary data.</text>
</comment>
<name>A0A8H7BYT1_9FUNG</name>
<evidence type="ECO:0000256" key="3">
    <source>
        <dbReference type="ARBA" id="ARBA00023274"/>
    </source>
</evidence>
<gene>
    <name evidence="4" type="primary">RPL43_3</name>
    <name evidence="4" type="ORF">EC973_006531</name>
</gene>
<dbReference type="AlphaFoldDB" id="A0A8H7BYT1"/>
<accession>A0A8H7BYT1</accession>
<reference evidence="4" key="1">
    <citation type="submission" date="2020-01" db="EMBL/GenBank/DDBJ databases">
        <title>Genome Sequencing of Three Apophysomyces-Like Fungal Strains Confirms a Novel Fungal Genus in the Mucoromycota with divergent Burkholderia-like Endosymbiotic Bacteria.</title>
        <authorList>
            <person name="Stajich J.E."/>
            <person name="Macias A.M."/>
            <person name="Carter-House D."/>
            <person name="Lovett B."/>
            <person name="Kasson L.R."/>
            <person name="Berry K."/>
            <person name="Grigoriev I."/>
            <person name="Chang Y."/>
            <person name="Spatafora J."/>
            <person name="Kasson M.T."/>
        </authorList>
    </citation>
    <scope>NUCLEOTIDE SEQUENCE</scope>
    <source>
        <strain evidence="4">NRRL A-21654</strain>
    </source>
</reference>
<keyword evidence="2 4" id="KW-0689">Ribosomal protein</keyword>
<dbReference type="Pfam" id="PF01780">
    <property type="entry name" value="Ribosomal_L37ae"/>
    <property type="match status" value="1"/>
</dbReference>
<comment type="similarity">
    <text evidence="1">Belongs to the eukaryotic ribosomal protein eL43 family.</text>
</comment>
<dbReference type="InterPro" id="IPR050522">
    <property type="entry name" value="Ribosomal_protein_eL43"/>
</dbReference>
<protein>
    <submittedName>
        <fullName evidence="4">60S ribosomal protein L43</fullName>
    </submittedName>
</protein>
<dbReference type="GO" id="GO:0005840">
    <property type="term" value="C:ribosome"/>
    <property type="evidence" value="ECO:0007669"/>
    <property type="project" value="UniProtKB-KW"/>
</dbReference>
<dbReference type="EMBL" id="JABAYA010000041">
    <property type="protein sequence ID" value="KAF7728250.1"/>
    <property type="molecule type" value="Genomic_DNA"/>
</dbReference>
<dbReference type="GO" id="GO:0006412">
    <property type="term" value="P:translation"/>
    <property type="evidence" value="ECO:0007669"/>
    <property type="project" value="InterPro"/>
</dbReference>
<dbReference type="InterPro" id="IPR011331">
    <property type="entry name" value="Ribosomal_eL37/eL43"/>
</dbReference>
<evidence type="ECO:0000256" key="2">
    <source>
        <dbReference type="ARBA" id="ARBA00022980"/>
    </source>
</evidence>
<evidence type="ECO:0000313" key="5">
    <source>
        <dbReference type="Proteomes" id="UP000605846"/>
    </source>
</evidence>
<dbReference type="PANTHER" id="PTHR48129:SF1">
    <property type="entry name" value="LARGE RIBOSOMAL SUBUNIT PROTEIN EL43"/>
    <property type="match status" value="1"/>
</dbReference>
<sequence>MVPVKKMEITQHAKYTCTFCGKDAVKRTAVGIWKCKGCKKVMAGGAYTVSTTAAATVRSTVRRLREMAEI</sequence>
<evidence type="ECO:0000313" key="4">
    <source>
        <dbReference type="EMBL" id="KAF7728250.1"/>
    </source>
</evidence>
<dbReference type="Gene3D" id="2.20.25.30">
    <property type="match status" value="1"/>
</dbReference>